<evidence type="ECO:0000313" key="7">
    <source>
        <dbReference type="EMBL" id="SCV02847.1"/>
    </source>
</evidence>
<dbReference type="Pfam" id="PF09597">
    <property type="entry name" value="SAM_Ribosomal_mS41"/>
    <property type="match status" value="1"/>
</dbReference>
<dbReference type="PANTHER" id="PTHR28235">
    <property type="entry name" value="PROTEIN FYV4, MITOCHONDRIAL"/>
    <property type="match status" value="1"/>
</dbReference>
<dbReference type="STRING" id="1230905.A0A1G4KE99"/>
<evidence type="ECO:0000256" key="2">
    <source>
        <dbReference type="ARBA" id="ARBA00010492"/>
    </source>
</evidence>
<gene>
    <name evidence="7" type="ORF">LAMI_0H03466G</name>
</gene>
<accession>A0A1G4KE99</accession>
<name>A0A1G4KE99_9SACH</name>
<comment type="similarity">
    <text evidence="2">Belongs to the mitochondrion-specific ribosomal protein mS41 family.</text>
</comment>
<keyword evidence="3" id="KW-0496">Mitochondrion</keyword>
<dbReference type="Proteomes" id="UP000191024">
    <property type="component" value="Chromosome H"/>
</dbReference>
<organism evidence="7 8">
    <name type="scientific">Lachancea mirantina</name>
    <dbReference type="NCBI Taxonomy" id="1230905"/>
    <lineage>
        <taxon>Eukaryota</taxon>
        <taxon>Fungi</taxon>
        <taxon>Dikarya</taxon>
        <taxon>Ascomycota</taxon>
        <taxon>Saccharomycotina</taxon>
        <taxon>Saccharomycetes</taxon>
        <taxon>Saccharomycetales</taxon>
        <taxon>Saccharomycetaceae</taxon>
        <taxon>Lachancea</taxon>
    </lineage>
</organism>
<dbReference type="InterPro" id="IPR039603">
    <property type="entry name" value="Ribosomal_mS41"/>
</dbReference>
<feature type="domain" description="Small ribosomal subunit protein mS41 SAM" evidence="6">
    <location>
        <begin position="38"/>
        <end position="94"/>
    </location>
</feature>
<protein>
    <recommendedName>
        <fullName evidence="4">Small ribosomal subunit protein mS41</fullName>
    </recommendedName>
    <alternativeName>
        <fullName evidence="5">Protein FYV4, mitochondrial</fullName>
    </alternativeName>
</protein>
<evidence type="ECO:0000259" key="6">
    <source>
        <dbReference type="SMART" id="SM01238"/>
    </source>
</evidence>
<sequence>MHSFMFKRSFSSSLAFLQTSKTSFVNRVPPVSSAIPDVNTFLKTIGRKCDEFSELYENQWESLFKWDSATLKRKGIPTQQRKYILSQVEKFRKQEPIKETKIGKKSYWGGERKRNEVTARLKAQERNVS</sequence>
<dbReference type="PANTHER" id="PTHR28235:SF1">
    <property type="entry name" value="SMALL RIBOSOMAL SUBUNIT PROTEIN MS41"/>
    <property type="match status" value="1"/>
</dbReference>
<dbReference type="OrthoDB" id="18595at2759"/>
<proteinExistence type="inferred from homology"/>
<dbReference type="SMART" id="SM01238">
    <property type="entry name" value="IGR"/>
    <property type="match status" value="1"/>
</dbReference>
<dbReference type="GO" id="GO:0005739">
    <property type="term" value="C:mitochondrion"/>
    <property type="evidence" value="ECO:0007669"/>
    <property type="project" value="UniProtKB-SubCell"/>
</dbReference>
<dbReference type="EMBL" id="LT598468">
    <property type="protein sequence ID" value="SCV02847.1"/>
    <property type="molecule type" value="Genomic_DNA"/>
</dbReference>
<dbReference type="AlphaFoldDB" id="A0A1G4KE99"/>
<evidence type="ECO:0000313" key="8">
    <source>
        <dbReference type="Proteomes" id="UP000191024"/>
    </source>
</evidence>
<evidence type="ECO:0000256" key="3">
    <source>
        <dbReference type="ARBA" id="ARBA00023128"/>
    </source>
</evidence>
<comment type="subcellular location">
    <subcellularLocation>
        <location evidence="1">Mitochondrion</location>
    </subcellularLocation>
</comment>
<dbReference type="InterPro" id="IPR019083">
    <property type="entry name" value="SAM_Ribosomal_mS41"/>
</dbReference>
<evidence type="ECO:0000256" key="5">
    <source>
        <dbReference type="ARBA" id="ARBA00035341"/>
    </source>
</evidence>
<keyword evidence="8" id="KW-1185">Reference proteome</keyword>
<evidence type="ECO:0000256" key="1">
    <source>
        <dbReference type="ARBA" id="ARBA00004173"/>
    </source>
</evidence>
<reference evidence="8" key="1">
    <citation type="submission" date="2016-03" db="EMBL/GenBank/DDBJ databases">
        <authorList>
            <person name="Devillers H."/>
        </authorList>
    </citation>
    <scope>NUCLEOTIDE SEQUENCE [LARGE SCALE GENOMIC DNA]</scope>
</reference>
<evidence type="ECO:0000256" key="4">
    <source>
        <dbReference type="ARBA" id="ARBA00035129"/>
    </source>
</evidence>